<accession>W4KBK3</accession>
<evidence type="ECO:0000256" key="1">
    <source>
        <dbReference type="ARBA" id="ARBA00005234"/>
    </source>
</evidence>
<dbReference type="GeneID" id="20670221"/>
<evidence type="ECO:0000256" key="2">
    <source>
        <dbReference type="ARBA" id="ARBA00022670"/>
    </source>
</evidence>
<name>W4KBK3_HETIT</name>
<feature type="domain" description="Ubiquitin-like protease family profile" evidence="4">
    <location>
        <begin position="1"/>
        <end position="100"/>
    </location>
</feature>
<proteinExistence type="inferred from homology"/>
<dbReference type="GO" id="GO:0019783">
    <property type="term" value="F:ubiquitin-like protein peptidase activity"/>
    <property type="evidence" value="ECO:0007669"/>
    <property type="project" value="UniProtKB-ARBA"/>
</dbReference>
<dbReference type="InterPro" id="IPR038765">
    <property type="entry name" value="Papain-like_cys_pep_sf"/>
</dbReference>
<dbReference type="OrthoDB" id="3258419at2759"/>
<dbReference type="Proteomes" id="UP000030671">
    <property type="component" value="Unassembled WGS sequence"/>
</dbReference>
<dbReference type="InParanoid" id="W4KBK3"/>
<dbReference type="GO" id="GO:0008234">
    <property type="term" value="F:cysteine-type peptidase activity"/>
    <property type="evidence" value="ECO:0007669"/>
    <property type="project" value="InterPro"/>
</dbReference>
<keyword evidence="3" id="KW-0378">Hydrolase</keyword>
<dbReference type="HOGENOM" id="CLU_1652364_0_0_1"/>
<evidence type="ECO:0000259" key="4">
    <source>
        <dbReference type="PROSITE" id="PS50600"/>
    </source>
</evidence>
<dbReference type="SUPFAM" id="SSF54001">
    <property type="entry name" value="Cysteine proteinases"/>
    <property type="match status" value="1"/>
</dbReference>
<dbReference type="AlphaFoldDB" id="W4KBK3"/>
<dbReference type="Gene3D" id="3.40.395.10">
    <property type="entry name" value="Adenoviral Proteinase, Chain A"/>
    <property type="match status" value="1"/>
</dbReference>
<evidence type="ECO:0000256" key="3">
    <source>
        <dbReference type="ARBA" id="ARBA00022801"/>
    </source>
</evidence>
<gene>
    <name evidence="5" type="ORF">HETIRDRAFT_315428</name>
</gene>
<reference evidence="5 6" key="1">
    <citation type="journal article" date="2012" name="New Phytol.">
        <title>Insight into trade-off between wood decay and parasitism from the genome of a fungal forest pathogen.</title>
        <authorList>
            <person name="Olson A."/>
            <person name="Aerts A."/>
            <person name="Asiegbu F."/>
            <person name="Belbahri L."/>
            <person name="Bouzid O."/>
            <person name="Broberg A."/>
            <person name="Canback B."/>
            <person name="Coutinho P.M."/>
            <person name="Cullen D."/>
            <person name="Dalman K."/>
            <person name="Deflorio G."/>
            <person name="van Diepen L.T."/>
            <person name="Dunand C."/>
            <person name="Duplessis S."/>
            <person name="Durling M."/>
            <person name="Gonthier P."/>
            <person name="Grimwood J."/>
            <person name="Fossdal C.G."/>
            <person name="Hansson D."/>
            <person name="Henrissat B."/>
            <person name="Hietala A."/>
            <person name="Himmelstrand K."/>
            <person name="Hoffmeister D."/>
            <person name="Hogberg N."/>
            <person name="James T.Y."/>
            <person name="Karlsson M."/>
            <person name="Kohler A."/>
            <person name="Kues U."/>
            <person name="Lee Y.H."/>
            <person name="Lin Y.C."/>
            <person name="Lind M."/>
            <person name="Lindquist E."/>
            <person name="Lombard V."/>
            <person name="Lucas S."/>
            <person name="Lunden K."/>
            <person name="Morin E."/>
            <person name="Murat C."/>
            <person name="Park J."/>
            <person name="Raffaello T."/>
            <person name="Rouze P."/>
            <person name="Salamov A."/>
            <person name="Schmutz J."/>
            <person name="Solheim H."/>
            <person name="Stahlberg J."/>
            <person name="Velez H."/>
            <person name="de Vries R.P."/>
            <person name="Wiebenga A."/>
            <person name="Woodward S."/>
            <person name="Yakovlev I."/>
            <person name="Garbelotto M."/>
            <person name="Martin F."/>
            <person name="Grigoriev I.V."/>
            <person name="Stenlid J."/>
        </authorList>
    </citation>
    <scope>NUCLEOTIDE SEQUENCE [LARGE SCALE GENOMIC DNA]</scope>
    <source>
        <strain evidence="5 6">TC 32-1</strain>
    </source>
</reference>
<dbReference type="EMBL" id="KI925457">
    <property type="protein sequence ID" value="ETW83227.1"/>
    <property type="molecule type" value="Genomic_DNA"/>
</dbReference>
<evidence type="ECO:0000313" key="6">
    <source>
        <dbReference type="Proteomes" id="UP000030671"/>
    </source>
</evidence>
<dbReference type="GO" id="GO:0006508">
    <property type="term" value="P:proteolysis"/>
    <property type="evidence" value="ECO:0007669"/>
    <property type="project" value="UniProtKB-KW"/>
</dbReference>
<organism evidence="5 6">
    <name type="scientific">Heterobasidion irregulare (strain TC 32-1)</name>
    <dbReference type="NCBI Taxonomy" id="747525"/>
    <lineage>
        <taxon>Eukaryota</taxon>
        <taxon>Fungi</taxon>
        <taxon>Dikarya</taxon>
        <taxon>Basidiomycota</taxon>
        <taxon>Agaricomycotina</taxon>
        <taxon>Agaricomycetes</taxon>
        <taxon>Russulales</taxon>
        <taxon>Bondarzewiaceae</taxon>
        <taxon>Heterobasidion</taxon>
        <taxon>Heterobasidion annosum species complex</taxon>
    </lineage>
</organism>
<dbReference type="KEGG" id="hir:HETIRDRAFT_315428"/>
<dbReference type="RefSeq" id="XP_009545504.1">
    <property type="nucleotide sequence ID" value="XM_009547209.1"/>
</dbReference>
<sequence length="134" mass="15482">MLRRYATDICDNGRKNLYMAAFMGGNHWVAVCVDFAQKHIRCGNSLPNTKTERQIMRNLQAWLKHAFKLQFCDSGNMLTCGKQQDSNSCGVCTIKTIEHHLFGTEVFTHAKRQSWRIRYFIRLAKSHNDSIVSI</sequence>
<comment type="similarity">
    <text evidence="1">Belongs to the peptidase C48 family.</text>
</comment>
<keyword evidence="6" id="KW-1185">Reference proteome</keyword>
<evidence type="ECO:0000313" key="5">
    <source>
        <dbReference type="EMBL" id="ETW83227.1"/>
    </source>
</evidence>
<keyword evidence="2" id="KW-0645">Protease</keyword>
<dbReference type="Pfam" id="PF02902">
    <property type="entry name" value="Peptidase_C48"/>
    <property type="match status" value="1"/>
</dbReference>
<dbReference type="InterPro" id="IPR003653">
    <property type="entry name" value="Peptidase_C48_C"/>
</dbReference>
<dbReference type="PROSITE" id="PS50600">
    <property type="entry name" value="ULP_PROTEASE"/>
    <property type="match status" value="1"/>
</dbReference>
<protein>
    <recommendedName>
        <fullName evidence="4">Ubiquitin-like protease family profile domain-containing protein</fullName>
    </recommendedName>
</protein>